<dbReference type="PROSITE" id="PS00893">
    <property type="entry name" value="NUDIX_BOX"/>
    <property type="match status" value="1"/>
</dbReference>
<dbReference type="AlphaFoldDB" id="A0A6G9ZFY5"/>
<dbReference type="Pfam" id="PF00293">
    <property type="entry name" value="NUDIX"/>
    <property type="match status" value="1"/>
</dbReference>
<dbReference type="SUPFAM" id="SSF55811">
    <property type="entry name" value="Nudix"/>
    <property type="match status" value="1"/>
</dbReference>
<dbReference type="InterPro" id="IPR020084">
    <property type="entry name" value="NUDIX_hydrolase_CS"/>
</dbReference>
<organism evidence="3 4">
    <name type="scientific">Nocardia terpenica</name>
    <dbReference type="NCBI Taxonomy" id="455432"/>
    <lineage>
        <taxon>Bacteria</taxon>
        <taxon>Bacillati</taxon>
        <taxon>Actinomycetota</taxon>
        <taxon>Actinomycetes</taxon>
        <taxon>Mycobacteriales</taxon>
        <taxon>Nocardiaceae</taxon>
        <taxon>Nocardia</taxon>
    </lineage>
</organism>
<dbReference type="GO" id="GO:0016787">
    <property type="term" value="F:hydrolase activity"/>
    <property type="evidence" value="ECO:0007669"/>
    <property type="project" value="UniProtKB-KW"/>
</dbReference>
<dbReference type="Proteomes" id="UP000500953">
    <property type="component" value="Chromosome"/>
</dbReference>
<dbReference type="PROSITE" id="PS51462">
    <property type="entry name" value="NUDIX"/>
    <property type="match status" value="1"/>
</dbReference>
<dbReference type="EMBL" id="CP046173">
    <property type="protein sequence ID" value="QIS24301.1"/>
    <property type="molecule type" value="Genomic_DNA"/>
</dbReference>
<protein>
    <submittedName>
        <fullName evidence="3">NUDIX domain-containing protein</fullName>
    </submittedName>
</protein>
<reference evidence="3 4" key="1">
    <citation type="journal article" date="2019" name="ACS Chem. Biol.">
        <title>Identification and Mobilization of a Cryptic Antibiotic Biosynthesis Gene Locus from a Human-Pathogenic Nocardia Isolate.</title>
        <authorList>
            <person name="Herisse M."/>
            <person name="Ishida K."/>
            <person name="Porter J.L."/>
            <person name="Howden B."/>
            <person name="Hertweck C."/>
            <person name="Stinear T.P."/>
            <person name="Pidot S.J."/>
        </authorList>
    </citation>
    <scope>NUCLEOTIDE SEQUENCE [LARGE SCALE GENOMIC DNA]</scope>
    <source>
        <strain evidence="3 4">AUSMDU00012715</strain>
    </source>
</reference>
<gene>
    <name evidence="3" type="ORF">F6W96_18795</name>
</gene>
<sequence length="158" mass="17472">MDVQFATEPPPDELVTNVHVICFVGDEIVLCRDDREVWIVPGGTREAGESIADCVVRELREEAGASLAGPLRTIGAHYAVSDRPAPYKPWQPHPRKAWLWCTADVVLDSAPTNPDDAEHILEVRTFPLTEALKKSRTDGPHLPPLLELAAELHRIGSR</sequence>
<dbReference type="InterPro" id="IPR000086">
    <property type="entry name" value="NUDIX_hydrolase_dom"/>
</dbReference>
<evidence type="ECO:0000313" key="3">
    <source>
        <dbReference type="EMBL" id="QIS24301.1"/>
    </source>
</evidence>
<accession>A0A6G9ZFY5</accession>
<evidence type="ECO:0000256" key="1">
    <source>
        <dbReference type="ARBA" id="ARBA00022801"/>
    </source>
</evidence>
<keyword evidence="1" id="KW-0378">Hydrolase</keyword>
<dbReference type="Gene3D" id="3.90.79.10">
    <property type="entry name" value="Nucleoside Triphosphate Pyrophosphohydrolase"/>
    <property type="match status" value="1"/>
</dbReference>
<feature type="domain" description="Nudix hydrolase" evidence="2">
    <location>
        <begin position="13"/>
        <end position="150"/>
    </location>
</feature>
<dbReference type="InterPro" id="IPR015797">
    <property type="entry name" value="NUDIX_hydrolase-like_dom_sf"/>
</dbReference>
<name>A0A6G9ZFY5_9NOCA</name>
<evidence type="ECO:0000259" key="2">
    <source>
        <dbReference type="PROSITE" id="PS51462"/>
    </source>
</evidence>
<evidence type="ECO:0000313" key="4">
    <source>
        <dbReference type="Proteomes" id="UP000500953"/>
    </source>
</evidence>
<proteinExistence type="predicted"/>